<keyword evidence="7" id="KW-0175">Coiled coil</keyword>
<dbReference type="PROSITE" id="PS50885">
    <property type="entry name" value="HAMP"/>
    <property type="match status" value="1"/>
</dbReference>
<dbReference type="SMART" id="SM00387">
    <property type="entry name" value="HATPase_c"/>
    <property type="match status" value="1"/>
</dbReference>
<dbReference type="AlphaFoldDB" id="A0A7C4RPG1"/>
<gene>
    <name evidence="11" type="ORF">ENS29_04670</name>
</gene>
<evidence type="ECO:0000256" key="5">
    <source>
        <dbReference type="ARBA" id="ARBA00022679"/>
    </source>
</evidence>
<dbReference type="InterPro" id="IPR003660">
    <property type="entry name" value="HAMP_dom"/>
</dbReference>
<dbReference type="PROSITE" id="PS50109">
    <property type="entry name" value="HIS_KIN"/>
    <property type="match status" value="1"/>
</dbReference>
<keyword evidence="8" id="KW-0472">Membrane</keyword>
<protein>
    <recommendedName>
        <fullName evidence="3">histidine kinase</fullName>
        <ecNumber evidence="3">2.7.13.3</ecNumber>
    </recommendedName>
</protein>
<dbReference type="InterPro" id="IPR005467">
    <property type="entry name" value="His_kinase_dom"/>
</dbReference>
<dbReference type="InterPro" id="IPR036890">
    <property type="entry name" value="HATPase_C_sf"/>
</dbReference>
<dbReference type="Pfam" id="PF07568">
    <property type="entry name" value="HisKA_2"/>
    <property type="match status" value="1"/>
</dbReference>
<dbReference type="PANTHER" id="PTHR43065:SF23">
    <property type="entry name" value="SENSOR HISTIDINE KINASE PDTAS"/>
    <property type="match status" value="1"/>
</dbReference>
<dbReference type="PANTHER" id="PTHR43065">
    <property type="entry name" value="SENSOR HISTIDINE KINASE"/>
    <property type="match status" value="1"/>
</dbReference>
<dbReference type="GO" id="GO:0004673">
    <property type="term" value="F:protein histidine kinase activity"/>
    <property type="evidence" value="ECO:0007669"/>
    <property type="project" value="UniProtKB-EC"/>
</dbReference>
<feature type="coiled-coil region" evidence="7">
    <location>
        <begin position="378"/>
        <end position="440"/>
    </location>
</feature>
<keyword evidence="6" id="KW-0418">Kinase</keyword>
<dbReference type="Pfam" id="PF02518">
    <property type="entry name" value="HATPase_c"/>
    <property type="match status" value="1"/>
</dbReference>
<evidence type="ECO:0000256" key="7">
    <source>
        <dbReference type="SAM" id="Coils"/>
    </source>
</evidence>
<evidence type="ECO:0000259" key="9">
    <source>
        <dbReference type="PROSITE" id="PS50109"/>
    </source>
</evidence>
<comment type="caution">
    <text evidence="11">The sequence shown here is derived from an EMBL/GenBank/DDBJ whole genome shotgun (WGS) entry which is preliminary data.</text>
</comment>
<keyword evidence="5" id="KW-0808">Transferase</keyword>
<accession>A0A7C4RPG1</accession>
<evidence type="ECO:0000256" key="4">
    <source>
        <dbReference type="ARBA" id="ARBA00022553"/>
    </source>
</evidence>
<dbReference type="GO" id="GO:0007165">
    <property type="term" value="P:signal transduction"/>
    <property type="evidence" value="ECO:0007669"/>
    <property type="project" value="InterPro"/>
</dbReference>
<reference evidence="11" key="1">
    <citation type="journal article" date="2020" name="mSystems">
        <title>Genome- and Community-Level Interaction Insights into Carbon Utilization and Element Cycling Functions of Hydrothermarchaeota in Hydrothermal Sediment.</title>
        <authorList>
            <person name="Zhou Z."/>
            <person name="Liu Y."/>
            <person name="Xu W."/>
            <person name="Pan J."/>
            <person name="Luo Z.H."/>
            <person name="Li M."/>
        </authorList>
    </citation>
    <scope>NUCLEOTIDE SEQUENCE [LARGE SCALE GENOMIC DNA]</scope>
    <source>
        <strain evidence="11">SpSt-477</strain>
    </source>
</reference>
<organism evidence="11">
    <name type="scientific">Desulfatirhabdium butyrativorans</name>
    <dbReference type="NCBI Taxonomy" id="340467"/>
    <lineage>
        <taxon>Bacteria</taxon>
        <taxon>Pseudomonadati</taxon>
        <taxon>Thermodesulfobacteriota</taxon>
        <taxon>Desulfobacteria</taxon>
        <taxon>Desulfobacterales</taxon>
        <taxon>Desulfatirhabdiaceae</taxon>
        <taxon>Desulfatirhabdium</taxon>
    </lineage>
</organism>
<feature type="transmembrane region" description="Helical" evidence="8">
    <location>
        <begin position="300"/>
        <end position="322"/>
    </location>
</feature>
<dbReference type="CDD" id="cd06225">
    <property type="entry name" value="HAMP"/>
    <property type="match status" value="1"/>
</dbReference>
<feature type="transmembrane region" description="Helical" evidence="8">
    <location>
        <begin position="12"/>
        <end position="32"/>
    </location>
</feature>
<evidence type="ECO:0000256" key="6">
    <source>
        <dbReference type="ARBA" id="ARBA00022777"/>
    </source>
</evidence>
<keyword evidence="8" id="KW-0812">Transmembrane</keyword>
<feature type="domain" description="HAMP" evidence="10">
    <location>
        <begin position="324"/>
        <end position="379"/>
    </location>
</feature>
<dbReference type="EMBL" id="DSUH01000104">
    <property type="protein sequence ID" value="HGU32133.1"/>
    <property type="molecule type" value="Genomic_DNA"/>
</dbReference>
<dbReference type="GO" id="GO:0016020">
    <property type="term" value="C:membrane"/>
    <property type="evidence" value="ECO:0007669"/>
    <property type="project" value="UniProtKB-SubCell"/>
</dbReference>
<dbReference type="InterPro" id="IPR011495">
    <property type="entry name" value="Sig_transdc_His_kin_sub2_dim/P"/>
</dbReference>
<sequence>MKFNSIKTRIGVAFLVLLIAPFAVGLIIALAFHEKILQEGAISKAKSFANTARHIQREIEMEMLRLAQAYARQKSIAILLPLNMGDKIGKELHRVYRADRLDLITVVDAHLRVVARAHAPDVLYDILPAKPYFERTGTGETVVFIEVLSGPELKAECVPKEHLPDVPPDANVLSLTAVAPIQPIVQEPPIGFILLRKLLAVQQIPTRSIANSLHVNAALYFQGRRVSTSRSPSYDPPLRDPSEDTIRITLVNNVETTEIDIRKEGHASVLVPLKDYRDEPVAVLMIQGPVTHQIGVRRKAWLVIGAVAAVMAVLIVLLLHAIDRHVVKPIRHLGRNMERFSENPEGRLETLPGTNPPDEIEMLYRSFSSMTRALPNALDRLRQENERRRQTEESLQLMIENMERRIEERTADITRMNETLKAEIAERKRTEAQYRSALAEKEVLLLEIHHRVKNNLQIISSLLDMTRNRSKDPRVIEALTAARNKIYAMSLINTQLYQSNRFDRIDMQTFIQNLTNSLGMLSADHRRIRYRIDAHQFFMSVTHANPVALILNEILSNCIKHAFVEQEEGIIDISLRRDGAYNILTVADNGRGLPADIDVKETQTLGLKLIRNLVLLQLKGRLSIRSAQGTTVTITFPRAEVIEDEIRS</sequence>
<evidence type="ECO:0000256" key="2">
    <source>
        <dbReference type="ARBA" id="ARBA00004370"/>
    </source>
</evidence>
<evidence type="ECO:0000256" key="1">
    <source>
        <dbReference type="ARBA" id="ARBA00000085"/>
    </source>
</evidence>
<feature type="domain" description="Histidine kinase" evidence="9">
    <location>
        <begin position="447"/>
        <end position="640"/>
    </location>
</feature>
<proteinExistence type="predicted"/>
<dbReference type="Gene3D" id="6.10.340.10">
    <property type="match status" value="1"/>
</dbReference>
<dbReference type="Gene3D" id="3.30.565.10">
    <property type="entry name" value="Histidine kinase-like ATPase, C-terminal domain"/>
    <property type="match status" value="1"/>
</dbReference>
<comment type="subcellular location">
    <subcellularLocation>
        <location evidence="2">Membrane</location>
    </subcellularLocation>
</comment>
<name>A0A7C4RPG1_9BACT</name>
<evidence type="ECO:0000313" key="11">
    <source>
        <dbReference type="EMBL" id="HGU32133.1"/>
    </source>
</evidence>
<dbReference type="InterPro" id="IPR003594">
    <property type="entry name" value="HATPase_dom"/>
</dbReference>
<evidence type="ECO:0000256" key="8">
    <source>
        <dbReference type="SAM" id="Phobius"/>
    </source>
</evidence>
<keyword evidence="8" id="KW-1133">Transmembrane helix</keyword>
<evidence type="ECO:0000259" key="10">
    <source>
        <dbReference type="PROSITE" id="PS50885"/>
    </source>
</evidence>
<evidence type="ECO:0000256" key="3">
    <source>
        <dbReference type="ARBA" id="ARBA00012438"/>
    </source>
</evidence>
<comment type="catalytic activity">
    <reaction evidence="1">
        <text>ATP + protein L-histidine = ADP + protein N-phospho-L-histidine.</text>
        <dbReference type="EC" id="2.7.13.3"/>
    </reaction>
</comment>
<keyword evidence="4" id="KW-0597">Phosphoprotein</keyword>
<dbReference type="EC" id="2.7.13.3" evidence="3"/>
<dbReference type="SUPFAM" id="SSF55874">
    <property type="entry name" value="ATPase domain of HSP90 chaperone/DNA topoisomerase II/histidine kinase"/>
    <property type="match status" value="1"/>
</dbReference>